<dbReference type="Proteomes" id="UP001180020">
    <property type="component" value="Unassembled WGS sequence"/>
</dbReference>
<feature type="compositionally biased region" description="Basic residues" evidence="1">
    <location>
        <begin position="35"/>
        <end position="53"/>
    </location>
</feature>
<keyword evidence="3" id="KW-1185">Reference proteome</keyword>
<accession>A0AAV9F2G6</accession>
<gene>
    <name evidence="2" type="ORF">QJS10_CPB04g01920</name>
</gene>
<proteinExistence type="predicted"/>
<evidence type="ECO:0000256" key="1">
    <source>
        <dbReference type="SAM" id="MobiDB-lite"/>
    </source>
</evidence>
<reference evidence="2" key="2">
    <citation type="submission" date="2023-06" db="EMBL/GenBank/DDBJ databases">
        <authorList>
            <person name="Ma L."/>
            <person name="Liu K.-W."/>
            <person name="Li Z."/>
            <person name="Hsiao Y.-Y."/>
            <person name="Qi Y."/>
            <person name="Fu T."/>
            <person name="Tang G."/>
            <person name="Zhang D."/>
            <person name="Sun W.-H."/>
            <person name="Liu D.-K."/>
            <person name="Li Y."/>
            <person name="Chen G.-Z."/>
            <person name="Liu X.-D."/>
            <person name="Liao X.-Y."/>
            <person name="Jiang Y.-T."/>
            <person name="Yu X."/>
            <person name="Hao Y."/>
            <person name="Huang J."/>
            <person name="Zhao X.-W."/>
            <person name="Ke S."/>
            <person name="Chen Y.-Y."/>
            <person name="Wu W.-L."/>
            <person name="Hsu J.-L."/>
            <person name="Lin Y.-F."/>
            <person name="Huang M.-D."/>
            <person name="Li C.-Y."/>
            <person name="Huang L."/>
            <person name="Wang Z.-W."/>
            <person name="Zhao X."/>
            <person name="Zhong W.-Y."/>
            <person name="Peng D.-H."/>
            <person name="Ahmad S."/>
            <person name="Lan S."/>
            <person name="Zhang J.-S."/>
            <person name="Tsai W.-C."/>
            <person name="Van De Peer Y."/>
            <person name="Liu Z.-J."/>
        </authorList>
    </citation>
    <scope>NUCLEOTIDE SEQUENCE</scope>
    <source>
        <strain evidence="2">CP</strain>
        <tissue evidence="2">Leaves</tissue>
    </source>
</reference>
<feature type="compositionally biased region" description="Pro residues" evidence="1">
    <location>
        <begin position="88"/>
        <end position="98"/>
    </location>
</feature>
<reference evidence="2" key="1">
    <citation type="journal article" date="2023" name="Nat. Commun.">
        <title>Diploid and tetraploid genomes of Acorus and the evolution of monocots.</title>
        <authorList>
            <person name="Ma L."/>
            <person name="Liu K.W."/>
            <person name="Li Z."/>
            <person name="Hsiao Y.Y."/>
            <person name="Qi Y."/>
            <person name="Fu T."/>
            <person name="Tang G.D."/>
            <person name="Zhang D."/>
            <person name="Sun W.H."/>
            <person name="Liu D.K."/>
            <person name="Li Y."/>
            <person name="Chen G.Z."/>
            <person name="Liu X.D."/>
            <person name="Liao X.Y."/>
            <person name="Jiang Y.T."/>
            <person name="Yu X."/>
            <person name="Hao Y."/>
            <person name="Huang J."/>
            <person name="Zhao X.W."/>
            <person name="Ke S."/>
            <person name="Chen Y.Y."/>
            <person name="Wu W.L."/>
            <person name="Hsu J.L."/>
            <person name="Lin Y.F."/>
            <person name="Huang M.D."/>
            <person name="Li C.Y."/>
            <person name="Huang L."/>
            <person name="Wang Z.W."/>
            <person name="Zhao X."/>
            <person name="Zhong W.Y."/>
            <person name="Peng D.H."/>
            <person name="Ahmad S."/>
            <person name="Lan S."/>
            <person name="Zhang J.S."/>
            <person name="Tsai W.C."/>
            <person name="Van de Peer Y."/>
            <person name="Liu Z.J."/>
        </authorList>
    </citation>
    <scope>NUCLEOTIDE SEQUENCE</scope>
    <source>
        <strain evidence="2">CP</strain>
    </source>
</reference>
<comment type="caution">
    <text evidence="2">The sequence shown here is derived from an EMBL/GenBank/DDBJ whole genome shotgun (WGS) entry which is preliminary data.</text>
</comment>
<dbReference type="EMBL" id="JAUJYO010000004">
    <property type="protein sequence ID" value="KAK1319900.1"/>
    <property type="molecule type" value="Genomic_DNA"/>
</dbReference>
<sequence length="167" mass="18230">MGADGVRPCARCTPSCAPARDRAIADLAIARSTFFKKKKRKKSKNKRKKKKTHASLSRSLSVIRKSKPPGDADPLPTPSTSIPRRPPDVPLATPPRPLLQPHRRPPRRPPLATPSTSPAASPSTTASRRSPPLRSPSIKAGDAAKARKKKRAICHIWGIIKQHSFIQ</sequence>
<name>A0AAV9F2G6_ACOCL</name>
<organism evidence="2 3">
    <name type="scientific">Acorus calamus</name>
    <name type="common">Sweet flag</name>
    <dbReference type="NCBI Taxonomy" id="4465"/>
    <lineage>
        <taxon>Eukaryota</taxon>
        <taxon>Viridiplantae</taxon>
        <taxon>Streptophyta</taxon>
        <taxon>Embryophyta</taxon>
        <taxon>Tracheophyta</taxon>
        <taxon>Spermatophyta</taxon>
        <taxon>Magnoliopsida</taxon>
        <taxon>Liliopsida</taxon>
        <taxon>Acoraceae</taxon>
        <taxon>Acorus</taxon>
    </lineage>
</organism>
<evidence type="ECO:0000313" key="3">
    <source>
        <dbReference type="Proteomes" id="UP001180020"/>
    </source>
</evidence>
<dbReference type="AlphaFoldDB" id="A0AAV9F2G6"/>
<feature type="compositionally biased region" description="Low complexity" evidence="1">
    <location>
        <begin position="113"/>
        <end position="143"/>
    </location>
</feature>
<evidence type="ECO:0000313" key="2">
    <source>
        <dbReference type="EMBL" id="KAK1319900.1"/>
    </source>
</evidence>
<feature type="region of interest" description="Disordered" evidence="1">
    <location>
        <begin position="35"/>
        <end position="150"/>
    </location>
</feature>
<protein>
    <submittedName>
        <fullName evidence="2">Uncharacterized protein</fullName>
    </submittedName>
</protein>